<dbReference type="AlphaFoldDB" id="A0A1Y5N5X2"/>
<comment type="caution">
    <text evidence="1">The sequence shown here is derived from an EMBL/GenBank/DDBJ whole genome shotgun (WGS) entry which is preliminary data.</text>
</comment>
<evidence type="ECO:0008006" key="3">
    <source>
        <dbReference type="Google" id="ProtNLM"/>
    </source>
</evidence>
<proteinExistence type="predicted"/>
<organism evidence="1 2">
    <name type="scientific">Campylobacter concisus</name>
    <dbReference type="NCBI Taxonomy" id="199"/>
    <lineage>
        <taxon>Bacteria</taxon>
        <taxon>Pseudomonadati</taxon>
        <taxon>Campylobacterota</taxon>
        <taxon>Epsilonproteobacteria</taxon>
        <taxon>Campylobacterales</taxon>
        <taxon>Campylobacteraceae</taxon>
        <taxon>Campylobacter</taxon>
    </lineage>
</organism>
<evidence type="ECO:0000313" key="2">
    <source>
        <dbReference type="Proteomes" id="UP000196534"/>
    </source>
</evidence>
<accession>A0A1Y5N5X2</accession>
<dbReference type="Proteomes" id="UP000196534">
    <property type="component" value="Unassembled WGS sequence"/>
</dbReference>
<sequence>MKHLVIIIFLITSLYSHEANCLNMFAVIFDKNTNDENTAKCIEYYIDEIGCDANMTIRIPDLSIRPNLLEYAYDTNKTKTFDTLLSKGTYTNAGLATSIGMSFAFFFRENGVGIDNKKASPELLEFIKTQKYKEFKEEKFKLIKKLLDHRQDPKDYGFLKNILTLVNDEKDLENLLKDGAKKELAQ</sequence>
<protein>
    <recommendedName>
        <fullName evidence="3">Ankyrin</fullName>
    </recommendedName>
</protein>
<dbReference type="EMBL" id="NDYR01000024">
    <property type="protein sequence ID" value="OUT16251.1"/>
    <property type="molecule type" value="Genomic_DNA"/>
</dbReference>
<gene>
    <name evidence="1" type="ORF">B9N61_09630</name>
</gene>
<reference evidence="1 2" key="1">
    <citation type="submission" date="2017-04" db="EMBL/GenBank/DDBJ databases">
        <title>Complete genome of Campylobacter concisus ATCC 33237T and draft genomes for an additional eight well characterized C. concisus strains.</title>
        <authorList>
            <person name="Cornelius A.J."/>
            <person name="Miller W.G."/>
            <person name="Lastovica A.J."/>
            <person name="On S.L."/>
            <person name="French N.P."/>
            <person name="Vandenberg O."/>
            <person name="Biggs P.J."/>
        </authorList>
    </citation>
    <scope>NUCLEOTIDE SEQUENCE [LARGE SCALE GENOMIC DNA]</scope>
    <source>
        <strain evidence="1 2">Lasto205.94</strain>
    </source>
</reference>
<evidence type="ECO:0000313" key="1">
    <source>
        <dbReference type="EMBL" id="OUT16251.1"/>
    </source>
</evidence>
<name>A0A1Y5N5X2_9BACT</name>